<proteinExistence type="predicted"/>
<comment type="caution">
    <text evidence="1">The sequence shown here is derived from an EMBL/GenBank/DDBJ whole genome shotgun (WGS) entry which is preliminary data.</text>
</comment>
<sequence length="105" mass="11981">MYQSFSRLGFPGFAFSESKGFAGGIAMGWKANKLQVHILKSHFQFLHSRIIIEEAWKSPRLDGFSVGFYQNTRNLTGENIFSLTQQLWHKDASLGNSAYYAQIQE</sequence>
<name>A0A9D4WCK0_PEA</name>
<evidence type="ECO:0000313" key="1">
    <source>
        <dbReference type="EMBL" id="KAI5399033.1"/>
    </source>
</evidence>
<organism evidence="1 2">
    <name type="scientific">Pisum sativum</name>
    <name type="common">Garden pea</name>
    <name type="synonym">Lathyrus oleraceus</name>
    <dbReference type="NCBI Taxonomy" id="3888"/>
    <lineage>
        <taxon>Eukaryota</taxon>
        <taxon>Viridiplantae</taxon>
        <taxon>Streptophyta</taxon>
        <taxon>Embryophyta</taxon>
        <taxon>Tracheophyta</taxon>
        <taxon>Spermatophyta</taxon>
        <taxon>Magnoliopsida</taxon>
        <taxon>eudicotyledons</taxon>
        <taxon>Gunneridae</taxon>
        <taxon>Pentapetalae</taxon>
        <taxon>rosids</taxon>
        <taxon>fabids</taxon>
        <taxon>Fabales</taxon>
        <taxon>Fabaceae</taxon>
        <taxon>Papilionoideae</taxon>
        <taxon>50 kb inversion clade</taxon>
        <taxon>NPAAA clade</taxon>
        <taxon>Hologalegina</taxon>
        <taxon>IRL clade</taxon>
        <taxon>Fabeae</taxon>
        <taxon>Lathyrus</taxon>
    </lineage>
</organism>
<dbReference type="Proteomes" id="UP001058974">
    <property type="component" value="Chromosome 6"/>
</dbReference>
<dbReference type="EMBL" id="JAMSHJ010000006">
    <property type="protein sequence ID" value="KAI5399033.1"/>
    <property type="molecule type" value="Genomic_DNA"/>
</dbReference>
<keyword evidence="2" id="KW-1185">Reference proteome</keyword>
<reference evidence="1 2" key="1">
    <citation type="journal article" date="2022" name="Nat. Genet.">
        <title>Improved pea reference genome and pan-genome highlight genomic features and evolutionary characteristics.</title>
        <authorList>
            <person name="Yang T."/>
            <person name="Liu R."/>
            <person name="Luo Y."/>
            <person name="Hu S."/>
            <person name="Wang D."/>
            <person name="Wang C."/>
            <person name="Pandey M.K."/>
            <person name="Ge S."/>
            <person name="Xu Q."/>
            <person name="Li N."/>
            <person name="Li G."/>
            <person name="Huang Y."/>
            <person name="Saxena R.K."/>
            <person name="Ji Y."/>
            <person name="Li M."/>
            <person name="Yan X."/>
            <person name="He Y."/>
            <person name="Liu Y."/>
            <person name="Wang X."/>
            <person name="Xiang C."/>
            <person name="Varshney R.K."/>
            <person name="Ding H."/>
            <person name="Gao S."/>
            <person name="Zong X."/>
        </authorList>
    </citation>
    <scope>NUCLEOTIDE SEQUENCE [LARGE SCALE GENOMIC DNA]</scope>
    <source>
        <strain evidence="1 2">cv. Zhongwan 6</strain>
    </source>
</reference>
<accession>A0A9D4WCK0</accession>
<evidence type="ECO:0000313" key="2">
    <source>
        <dbReference type="Proteomes" id="UP001058974"/>
    </source>
</evidence>
<gene>
    <name evidence="1" type="ORF">KIW84_064413</name>
</gene>
<dbReference type="AlphaFoldDB" id="A0A9D4WCK0"/>
<protein>
    <submittedName>
        <fullName evidence="1">Uncharacterized protein</fullName>
    </submittedName>
</protein>
<dbReference type="Gramene" id="Psat06G0441300-T1">
    <property type="protein sequence ID" value="KAI5399033.1"/>
    <property type="gene ID" value="KIW84_064413"/>
</dbReference>